<dbReference type="RefSeq" id="WP_014268022.1">
    <property type="nucleotide sequence ID" value="NC_016631.1"/>
</dbReference>
<dbReference type="PANTHER" id="PTHR43685:SF5">
    <property type="entry name" value="GLYCOSYLTRANSFERASE EPSE-RELATED"/>
    <property type="match status" value="1"/>
</dbReference>
<dbReference type="STRING" id="682795.AciX8_4882"/>
<evidence type="ECO:0000256" key="3">
    <source>
        <dbReference type="ARBA" id="ARBA00022679"/>
    </source>
</evidence>
<dbReference type="PANTHER" id="PTHR43685">
    <property type="entry name" value="GLYCOSYLTRANSFERASE"/>
    <property type="match status" value="1"/>
</dbReference>
<organism evidence="5 6">
    <name type="scientific">Granulicella mallensis (strain ATCC BAA-1857 / DSM 23137 / MP5ACTX8)</name>
    <dbReference type="NCBI Taxonomy" id="682795"/>
    <lineage>
        <taxon>Bacteria</taxon>
        <taxon>Pseudomonadati</taxon>
        <taxon>Acidobacteriota</taxon>
        <taxon>Terriglobia</taxon>
        <taxon>Terriglobales</taxon>
        <taxon>Acidobacteriaceae</taxon>
        <taxon>Granulicella</taxon>
    </lineage>
</organism>
<dbReference type="InterPro" id="IPR050834">
    <property type="entry name" value="Glycosyltransf_2"/>
</dbReference>
<dbReference type="EMBL" id="CP003130">
    <property type="protein sequence ID" value="AEU39151.1"/>
    <property type="molecule type" value="Genomic_DNA"/>
</dbReference>
<dbReference type="Gene3D" id="3.90.550.10">
    <property type="entry name" value="Spore Coat Polysaccharide Biosynthesis Protein SpsA, Chain A"/>
    <property type="match status" value="1"/>
</dbReference>
<keyword evidence="6" id="KW-1185">Reference proteome</keyword>
<dbReference type="InterPro" id="IPR029044">
    <property type="entry name" value="Nucleotide-diphossugar_trans"/>
</dbReference>
<evidence type="ECO:0000313" key="6">
    <source>
        <dbReference type="Proteomes" id="UP000007113"/>
    </source>
</evidence>
<evidence type="ECO:0000256" key="2">
    <source>
        <dbReference type="ARBA" id="ARBA00022676"/>
    </source>
</evidence>
<reference evidence="5 6" key="1">
    <citation type="submission" date="2011-11" db="EMBL/GenBank/DDBJ databases">
        <title>Complete sequence of Granulicella mallensis MP5ACTX8.</title>
        <authorList>
            <consortium name="US DOE Joint Genome Institute"/>
            <person name="Lucas S."/>
            <person name="Copeland A."/>
            <person name="Lapidus A."/>
            <person name="Cheng J.-F."/>
            <person name="Goodwin L."/>
            <person name="Pitluck S."/>
            <person name="Peters L."/>
            <person name="Lu M."/>
            <person name="Detter J.C."/>
            <person name="Han C."/>
            <person name="Tapia R."/>
            <person name="Land M."/>
            <person name="Hauser L."/>
            <person name="Kyrpides N."/>
            <person name="Ivanova N."/>
            <person name="Mikhailova N."/>
            <person name="Pagani I."/>
            <person name="Rawat S."/>
            <person name="Mannisto M."/>
            <person name="Haggblom M."/>
            <person name="Woyke T."/>
        </authorList>
    </citation>
    <scope>NUCLEOTIDE SEQUENCE [LARGE SCALE GENOMIC DNA]</scope>
    <source>
        <strain evidence="6">ATCC BAA-1857 / DSM 23137 / MP5ACTX8</strain>
    </source>
</reference>
<keyword evidence="2" id="KW-0328">Glycosyltransferase</keyword>
<keyword evidence="3 5" id="KW-0808">Transferase</keyword>
<dbReference type="KEGG" id="gma:AciX8_4882"/>
<dbReference type="InterPro" id="IPR001173">
    <property type="entry name" value="Glyco_trans_2-like"/>
</dbReference>
<evidence type="ECO:0000313" key="5">
    <source>
        <dbReference type="EMBL" id="AEU39151.1"/>
    </source>
</evidence>
<evidence type="ECO:0000256" key="1">
    <source>
        <dbReference type="ARBA" id="ARBA00006739"/>
    </source>
</evidence>
<dbReference type="OrthoDB" id="9802649at2"/>
<dbReference type="eggNOG" id="COG0463">
    <property type="taxonomic scope" value="Bacteria"/>
</dbReference>
<dbReference type="Pfam" id="PF00535">
    <property type="entry name" value="Glycos_transf_2"/>
    <property type="match status" value="1"/>
</dbReference>
<proteinExistence type="inferred from homology"/>
<sequence>MMPEQNPSLRISVVMCTYRGTAHLAEQLDSILRQTRQPAELIVCDDNSGDGTVAILEQFREKAGFPVHVIVNAENLGSTPNFDQALERANGDLIALCDQDDFWFPEKLSRMGAILELDPTLGGVFSDATLIDDRGAPARGSEHNQSAQTLWQLHGFDRSKQEQFKRGGAIDLLLQRDIVTGATLMVRAGLRSCWHPIPASWIHDGWITWMLVLQSRIVPVQETLIGYRLHAQQQLGIGGSSRAERLKQIRDTERKRYARVSNQFEDLRLRVQELSPSNIKLLKALKEKVLFLRQRSLMPRNLVLRVCWILAHLRHYQRYARGWRSLRKDLFLS</sequence>
<dbReference type="SUPFAM" id="SSF53448">
    <property type="entry name" value="Nucleotide-diphospho-sugar transferases"/>
    <property type="match status" value="1"/>
</dbReference>
<dbReference type="AlphaFoldDB" id="G8NZN1"/>
<dbReference type="HOGENOM" id="CLU_025996_2_0_0"/>
<name>G8NZN1_GRAMM</name>
<comment type="similarity">
    <text evidence="1">Belongs to the glycosyltransferase 2 family.</text>
</comment>
<dbReference type="GO" id="GO:0016757">
    <property type="term" value="F:glycosyltransferase activity"/>
    <property type="evidence" value="ECO:0007669"/>
    <property type="project" value="UniProtKB-KW"/>
</dbReference>
<accession>G8NZN1</accession>
<protein>
    <submittedName>
        <fullName evidence="5">Glycosyl transferase family 2</fullName>
    </submittedName>
</protein>
<feature type="domain" description="Glycosyltransferase 2-like" evidence="4">
    <location>
        <begin position="12"/>
        <end position="119"/>
    </location>
</feature>
<gene>
    <name evidence="5" type="ordered locus">AciX8_4882</name>
</gene>
<evidence type="ECO:0000259" key="4">
    <source>
        <dbReference type="Pfam" id="PF00535"/>
    </source>
</evidence>
<dbReference type="Proteomes" id="UP000007113">
    <property type="component" value="Chromosome"/>
</dbReference>